<evidence type="ECO:0000256" key="8">
    <source>
        <dbReference type="SAM" id="Phobius"/>
    </source>
</evidence>
<comment type="similarity">
    <text evidence="2">Belongs to the DoxX family.</text>
</comment>
<protein>
    <recommendedName>
        <fullName evidence="11">DoxX family protein</fullName>
    </recommendedName>
</protein>
<dbReference type="Pfam" id="PF07681">
    <property type="entry name" value="DoxX"/>
    <property type="match status" value="1"/>
</dbReference>
<keyword evidence="5 8" id="KW-1133">Transmembrane helix</keyword>
<dbReference type="InterPro" id="IPR051907">
    <property type="entry name" value="DoxX-like_oxidoreductase"/>
</dbReference>
<evidence type="ECO:0000313" key="9">
    <source>
        <dbReference type="EMBL" id="GHG00111.1"/>
    </source>
</evidence>
<keyword evidence="3" id="KW-1003">Cell membrane</keyword>
<feature type="transmembrane region" description="Helical" evidence="8">
    <location>
        <begin position="116"/>
        <end position="138"/>
    </location>
</feature>
<gene>
    <name evidence="9" type="ORF">GCM10017783_10270</name>
</gene>
<reference evidence="10" key="1">
    <citation type="journal article" date="2019" name="Int. J. Syst. Evol. Microbiol.">
        <title>The Global Catalogue of Microorganisms (GCM) 10K type strain sequencing project: providing services to taxonomists for standard genome sequencing and annotation.</title>
        <authorList>
            <consortium name="The Broad Institute Genomics Platform"/>
            <consortium name="The Broad Institute Genome Sequencing Center for Infectious Disease"/>
            <person name="Wu L."/>
            <person name="Ma J."/>
        </authorList>
    </citation>
    <scope>NUCLEOTIDE SEQUENCE [LARGE SCALE GENOMIC DNA]</scope>
    <source>
        <strain evidence="10">CGMCC 1.18439</strain>
    </source>
</reference>
<evidence type="ECO:0000256" key="5">
    <source>
        <dbReference type="ARBA" id="ARBA00022989"/>
    </source>
</evidence>
<evidence type="ECO:0000256" key="1">
    <source>
        <dbReference type="ARBA" id="ARBA00004651"/>
    </source>
</evidence>
<feature type="transmembrane region" description="Helical" evidence="8">
    <location>
        <begin position="49"/>
        <end position="72"/>
    </location>
</feature>
<feature type="transmembrane region" description="Helical" evidence="8">
    <location>
        <begin position="79"/>
        <end position="96"/>
    </location>
</feature>
<keyword evidence="10" id="KW-1185">Reference proteome</keyword>
<evidence type="ECO:0000256" key="3">
    <source>
        <dbReference type="ARBA" id="ARBA00022475"/>
    </source>
</evidence>
<feature type="region of interest" description="Disordered" evidence="7">
    <location>
        <begin position="143"/>
        <end position="172"/>
    </location>
</feature>
<comment type="subcellular location">
    <subcellularLocation>
        <location evidence="1">Cell membrane</location>
        <topology evidence="1">Multi-pass membrane protein</topology>
    </subcellularLocation>
</comment>
<dbReference type="PANTHER" id="PTHR33452">
    <property type="entry name" value="OXIDOREDUCTASE CATD-RELATED"/>
    <property type="match status" value="1"/>
</dbReference>
<proteinExistence type="inferred from homology"/>
<dbReference type="EMBL" id="BNAL01000009">
    <property type="protein sequence ID" value="GHG00111.1"/>
    <property type="molecule type" value="Genomic_DNA"/>
</dbReference>
<accession>A0ABQ3K4Q4</accession>
<dbReference type="PANTHER" id="PTHR33452:SF1">
    <property type="entry name" value="INNER MEMBRANE PROTEIN YPHA-RELATED"/>
    <property type="match status" value="1"/>
</dbReference>
<evidence type="ECO:0000256" key="4">
    <source>
        <dbReference type="ARBA" id="ARBA00022692"/>
    </source>
</evidence>
<dbReference type="RefSeq" id="WP_189642605.1">
    <property type="nucleotide sequence ID" value="NZ_BNAL01000009.1"/>
</dbReference>
<keyword evidence="4 8" id="KW-0812">Transmembrane</keyword>
<dbReference type="Proteomes" id="UP000632154">
    <property type="component" value="Unassembled WGS sequence"/>
</dbReference>
<evidence type="ECO:0000256" key="6">
    <source>
        <dbReference type="ARBA" id="ARBA00023136"/>
    </source>
</evidence>
<organism evidence="9 10">
    <name type="scientific">Deinococcus piscis</name>
    <dbReference type="NCBI Taxonomy" id="394230"/>
    <lineage>
        <taxon>Bacteria</taxon>
        <taxon>Thermotogati</taxon>
        <taxon>Deinococcota</taxon>
        <taxon>Deinococci</taxon>
        <taxon>Deinococcales</taxon>
        <taxon>Deinococcaceae</taxon>
        <taxon>Deinococcus</taxon>
    </lineage>
</organism>
<evidence type="ECO:0000256" key="2">
    <source>
        <dbReference type="ARBA" id="ARBA00006679"/>
    </source>
</evidence>
<keyword evidence="6 8" id="KW-0472">Membrane</keyword>
<sequence length="172" mass="18416">MSAVSSRRTDTALLMLRLLLGALLTLRGYQHLFVVGIEGTAAEWRGLGLPFPLLFAPLLSLLELVGGPLLMLGLAVRPVATMSTLAVLSVLVLTQGEKMLTQGLSRELLDRLLNPIIQNWLLLIAGTLTLALAGAGRFSIDAQRQPSRPAGPADHPLDAVAESRPVKGKKKR</sequence>
<evidence type="ECO:0008006" key="11">
    <source>
        <dbReference type="Google" id="ProtNLM"/>
    </source>
</evidence>
<dbReference type="InterPro" id="IPR032808">
    <property type="entry name" value="DoxX"/>
</dbReference>
<feature type="transmembrane region" description="Helical" evidence="8">
    <location>
        <begin position="12"/>
        <end position="29"/>
    </location>
</feature>
<evidence type="ECO:0000313" key="10">
    <source>
        <dbReference type="Proteomes" id="UP000632154"/>
    </source>
</evidence>
<comment type="caution">
    <text evidence="9">The sequence shown here is derived from an EMBL/GenBank/DDBJ whole genome shotgun (WGS) entry which is preliminary data.</text>
</comment>
<evidence type="ECO:0000256" key="7">
    <source>
        <dbReference type="SAM" id="MobiDB-lite"/>
    </source>
</evidence>
<name>A0ABQ3K4Q4_9DEIO</name>